<name>Z9JMK9_9GAMM</name>
<protein>
    <submittedName>
        <fullName evidence="1">Uncharacterized protein</fullName>
    </submittedName>
</protein>
<evidence type="ECO:0000313" key="1">
    <source>
        <dbReference type="EMBL" id="EWS79233.1"/>
    </source>
</evidence>
<accession>Z9JMK9</accession>
<dbReference type="EMBL" id="JDSQ01000002">
    <property type="protein sequence ID" value="EWS79233.1"/>
    <property type="molecule type" value="Genomic_DNA"/>
</dbReference>
<gene>
    <name evidence="1" type="ORF">AF72_01215</name>
</gene>
<dbReference type="PATRIC" id="fig|1444770.3.peg.290"/>
<reference evidence="1 2" key="1">
    <citation type="journal article" date="2014" name="Genome Announc.">
        <title>Draft Genome Sequence of Xylella fastidiosa Pear Leaf Scorch Strain in Taiwan.</title>
        <authorList>
            <person name="Su C.C."/>
            <person name="Deng W.L."/>
            <person name="Jan F.J."/>
            <person name="Chang C.J."/>
            <person name="Huang H."/>
            <person name="Chen J."/>
        </authorList>
    </citation>
    <scope>NUCLEOTIDE SEQUENCE [LARGE SCALE GENOMIC DNA]</scope>
    <source>
        <strain evidence="1 2">PLS229</strain>
    </source>
</reference>
<proteinExistence type="predicted"/>
<dbReference type="Proteomes" id="UP000020406">
    <property type="component" value="Unassembled WGS sequence"/>
</dbReference>
<sequence length="39" mass="4458">MMHNKAIQLLHVVLITLERDTALKIHASFECQAYATPHL</sequence>
<dbReference type="AlphaFoldDB" id="Z9JMK9"/>
<organism evidence="1 2">
    <name type="scientific">Xylella taiwanensis</name>
    <dbReference type="NCBI Taxonomy" id="1444770"/>
    <lineage>
        <taxon>Bacteria</taxon>
        <taxon>Pseudomonadati</taxon>
        <taxon>Pseudomonadota</taxon>
        <taxon>Gammaproteobacteria</taxon>
        <taxon>Lysobacterales</taxon>
        <taxon>Lysobacteraceae</taxon>
        <taxon>Xylella</taxon>
    </lineage>
</organism>
<comment type="caution">
    <text evidence="1">The sequence shown here is derived from an EMBL/GenBank/DDBJ whole genome shotgun (WGS) entry which is preliminary data.</text>
</comment>
<dbReference type="STRING" id="1444770.AF72_01215"/>
<evidence type="ECO:0000313" key="2">
    <source>
        <dbReference type="Proteomes" id="UP000020406"/>
    </source>
</evidence>